<proteinExistence type="predicted"/>
<feature type="domain" description="HTH cro/C1-type" evidence="2">
    <location>
        <begin position="10"/>
        <end position="64"/>
    </location>
</feature>
<evidence type="ECO:0000259" key="2">
    <source>
        <dbReference type="PROSITE" id="PS50943"/>
    </source>
</evidence>
<dbReference type="CDD" id="cd00093">
    <property type="entry name" value="HTH_XRE"/>
    <property type="match status" value="1"/>
</dbReference>
<dbReference type="SUPFAM" id="SSF47413">
    <property type="entry name" value="lambda repressor-like DNA-binding domains"/>
    <property type="match status" value="1"/>
</dbReference>
<dbReference type="InterPro" id="IPR010982">
    <property type="entry name" value="Lambda_DNA-bd_dom_sf"/>
</dbReference>
<dbReference type="RefSeq" id="WP_390200982.1">
    <property type="nucleotide sequence ID" value="NZ_JBHSDV010000008.1"/>
</dbReference>
<dbReference type="Pfam" id="PF01381">
    <property type="entry name" value="HTH_3"/>
    <property type="match status" value="1"/>
</dbReference>
<sequence length="70" mass="7776">MATNKWGRRIKAFRKLKGYTQIDFAKKIGMSVSQLGDIERGHKVPSDETLAHIANHLGISVEELAPKSEA</sequence>
<keyword evidence="4" id="KW-1185">Reference proteome</keyword>
<name>A0ABV8W259_9BACI</name>
<protein>
    <submittedName>
        <fullName evidence="3">Helix-turn-helix domain-containing protein</fullName>
    </submittedName>
</protein>
<gene>
    <name evidence="3" type="ORF">ACFOZ1_16275</name>
</gene>
<dbReference type="InterPro" id="IPR050807">
    <property type="entry name" value="TransReg_Diox_bact_type"/>
</dbReference>
<dbReference type="Gene3D" id="1.10.260.40">
    <property type="entry name" value="lambda repressor-like DNA-binding domains"/>
    <property type="match status" value="1"/>
</dbReference>
<dbReference type="InterPro" id="IPR001387">
    <property type="entry name" value="Cro/C1-type_HTH"/>
</dbReference>
<accession>A0ABV8W259</accession>
<evidence type="ECO:0000313" key="3">
    <source>
        <dbReference type="EMBL" id="MFC4389336.1"/>
    </source>
</evidence>
<evidence type="ECO:0000256" key="1">
    <source>
        <dbReference type="ARBA" id="ARBA00023125"/>
    </source>
</evidence>
<comment type="caution">
    <text evidence="3">The sequence shown here is derived from an EMBL/GenBank/DDBJ whole genome shotgun (WGS) entry which is preliminary data.</text>
</comment>
<dbReference type="PANTHER" id="PTHR46797:SF1">
    <property type="entry name" value="METHYLPHOSPHONATE SYNTHASE"/>
    <property type="match status" value="1"/>
</dbReference>
<dbReference type="Proteomes" id="UP001595880">
    <property type="component" value="Unassembled WGS sequence"/>
</dbReference>
<dbReference type="PROSITE" id="PS50943">
    <property type="entry name" value="HTH_CROC1"/>
    <property type="match status" value="1"/>
</dbReference>
<reference evidence="4" key="1">
    <citation type="journal article" date="2019" name="Int. J. Syst. Evol. Microbiol.">
        <title>The Global Catalogue of Microorganisms (GCM) 10K type strain sequencing project: providing services to taxonomists for standard genome sequencing and annotation.</title>
        <authorList>
            <consortium name="The Broad Institute Genomics Platform"/>
            <consortium name="The Broad Institute Genome Sequencing Center for Infectious Disease"/>
            <person name="Wu L."/>
            <person name="Ma J."/>
        </authorList>
    </citation>
    <scope>NUCLEOTIDE SEQUENCE [LARGE SCALE GENOMIC DNA]</scope>
    <source>
        <strain evidence="4">KACC 14058</strain>
    </source>
</reference>
<organism evidence="3 4">
    <name type="scientific">Gracilibacillus marinus</name>
    <dbReference type="NCBI Taxonomy" id="630535"/>
    <lineage>
        <taxon>Bacteria</taxon>
        <taxon>Bacillati</taxon>
        <taxon>Bacillota</taxon>
        <taxon>Bacilli</taxon>
        <taxon>Bacillales</taxon>
        <taxon>Bacillaceae</taxon>
        <taxon>Gracilibacillus</taxon>
    </lineage>
</organism>
<dbReference type="EMBL" id="JBHSDV010000008">
    <property type="protein sequence ID" value="MFC4389336.1"/>
    <property type="molecule type" value="Genomic_DNA"/>
</dbReference>
<dbReference type="SMART" id="SM00530">
    <property type="entry name" value="HTH_XRE"/>
    <property type="match status" value="1"/>
</dbReference>
<keyword evidence="1" id="KW-0238">DNA-binding</keyword>
<evidence type="ECO:0000313" key="4">
    <source>
        <dbReference type="Proteomes" id="UP001595880"/>
    </source>
</evidence>
<dbReference type="PANTHER" id="PTHR46797">
    <property type="entry name" value="HTH-TYPE TRANSCRIPTIONAL REGULATOR"/>
    <property type="match status" value="1"/>
</dbReference>